<keyword evidence="2" id="KW-0614">Plasmid</keyword>
<keyword evidence="1" id="KW-1133">Transmembrane helix</keyword>
<name>A0ABY6YYC4_9ACTN</name>
<accession>A0ABY6YYC4</accession>
<evidence type="ECO:0000256" key="1">
    <source>
        <dbReference type="SAM" id="Phobius"/>
    </source>
</evidence>
<evidence type="ECO:0008006" key="4">
    <source>
        <dbReference type="Google" id="ProtNLM"/>
    </source>
</evidence>
<dbReference type="EMBL" id="CP113265">
    <property type="protein sequence ID" value="WAE76856.1"/>
    <property type="molecule type" value="Genomic_DNA"/>
</dbReference>
<evidence type="ECO:0000313" key="3">
    <source>
        <dbReference type="Proteomes" id="UP001156498"/>
    </source>
</evidence>
<sequence>MTPTLILRGRGTTAHLEGHSLLLEQNGTHRRIPMRAIQEVRAAGARGDTAEIELTSAGGDPTVFVVTRSSPAAVAAFVSAVTSVLPEQRTPRDGIELVSEVTPEAPAWHRFLTRHSGTVAAAACALILWAALVVYIATTGEPGQWLMPLFGALILLAAGRYLQLAGGIMHDHWSTRRHGITVAATSAGRTSANKEIWRFTDAQGRERTYVGSGKTISHEPRRIEVRYDPRHPDKLYAPQPALVYVVVGVVVTPMLAGLLALGLWLTLWQLLDVLMG</sequence>
<keyword evidence="3" id="KW-1185">Reference proteome</keyword>
<keyword evidence="1" id="KW-0472">Membrane</keyword>
<dbReference type="Proteomes" id="UP001156498">
    <property type="component" value="Plasmid p12A09"/>
</dbReference>
<dbReference type="RefSeq" id="WP_267950622.1">
    <property type="nucleotide sequence ID" value="NZ_CP113265.1"/>
</dbReference>
<feature type="transmembrane region" description="Helical" evidence="1">
    <location>
        <begin position="241"/>
        <end position="267"/>
    </location>
</feature>
<feature type="transmembrane region" description="Helical" evidence="1">
    <location>
        <begin position="144"/>
        <end position="162"/>
    </location>
</feature>
<reference evidence="2 3" key="1">
    <citation type="journal article" date="2013" name="Int. J. Syst. Evol. Microbiol.">
        <title>Description of Streptomonospora sediminis sp. nov. and Streptomonospora nanhaiensis sp. nov., and reclassification of Nocardiopsis arabia Hozzein &amp; Goodfellow 2008 as Streptomonospora arabica comb. nov. and emended description of the genus Streptomonospora.</title>
        <authorList>
            <person name="Zhang D.F."/>
            <person name="Pan H.Q."/>
            <person name="He J."/>
            <person name="Zhang X.M."/>
            <person name="Zhang Y.G."/>
            <person name="Klenk H.P."/>
            <person name="Hu J.C."/>
            <person name="Li W.J."/>
        </authorList>
    </citation>
    <scope>NUCLEOTIDE SEQUENCE [LARGE SCALE GENOMIC DNA]</scope>
    <source>
        <strain evidence="2 3">12A09</strain>
    </source>
</reference>
<keyword evidence="1" id="KW-0812">Transmembrane</keyword>
<evidence type="ECO:0000313" key="2">
    <source>
        <dbReference type="EMBL" id="WAE76856.1"/>
    </source>
</evidence>
<geneLocation type="plasmid" evidence="2 3">
    <name>p12A09</name>
</geneLocation>
<proteinExistence type="predicted"/>
<gene>
    <name evidence="2" type="ORF">OUQ99_31445</name>
</gene>
<protein>
    <recommendedName>
        <fullName evidence="4">DUF3592 domain-containing protein</fullName>
    </recommendedName>
</protein>
<feature type="transmembrane region" description="Helical" evidence="1">
    <location>
        <begin position="119"/>
        <end position="138"/>
    </location>
</feature>
<organism evidence="2 3">
    <name type="scientific">Streptomonospora nanhaiensis</name>
    <dbReference type="NCBI Taxonomy" id="1323731"/>
    <lineage>
        <taxon>Bacteria</taxon>
        <taxon>Bacillati</taxon>
        <taxon>Actinomycetota</taxon>
        <taxon>Actinomycetes</taxon>
        <taxon>Streptosporangiales</taxon>
        <taxon>Nocardiopsidaceae</taxon>
        <taxon>Streptomonospora</taxon>
    </lineage>
</organism>